<keyword evidence="1" id="KW-0472">Membrane</keyword>
<dbReference type="AlphaFoldDB" id="A0A2U2B9K0"/>
<dbReference type="Proteomes" id="UP000244956">
    <property type="component" value="Unassembled WGS sequence"/>
</dbReference>
<evidence type="ECO:0000313" key="2">
    <source>
        <dbReference type="EMBL" id="PWD99749.1"/>
    </source>
</evidence>
<dbReference type="EMBL" id="QEWP01000006">
    <property type="protein sequence ID" value="PWD99749.1"/>
    <property type="molecule type" value="Genomic_DNA"/>
</dbReference>
<proteinExistence type="predicted"/>
<comment type="caution">
    <text evidence="2">The sequence shown here is derived from an EMBL/GenBank/DDBJ whole genome shotgun (WGS) entry which is preliminary data.</text>
</comment>
<organism evidence="2 3">
    <name type="scientific">Marinilabilia rubra</name>
    <dbReference type="NCBI Taxonomy" id="2162893"/>
    <lineage>
        <taxon>Bacteria</taxon>
        <taxon>Pseudomonadati</taxon>
        <taxon>Bacteroidota</taxon>
        <taxon>Bacteroidia</taxon>
        <taxon>Marinilabiliales</taxon>
        <taxon>Marinilabiliaceae</taxon>
        <taxon>Marinilabilia</taxon>
    </lineage>
</organism>
<evidence type="ECO:0000256" key="1">
    <source>
        <dbReference type="SAM" id="Phobius"/>
    </source>
</evidence>
<feature type="transmembrane region" description="Helical" evidence="1">
    <location>
        <begin position="44"/>
        <end position="63"/>
    </location>
</feature>
<gene>
    <name evidence="2" type="ORF">DDZ16_09915</name>
</gene>
<keyword evidence="3" id="KW-1185">Reference proteome</keyword>
<evidence type="ECO:0000313" key="3">
    <source>
        <dbReference type="Proteomes" id="UP000244956"/>
    </source>
</evidence>
<protein>
    <submittedName>
        <fullName evidence="2">Transglycosylase</fullName>
    </submittedName>
</protein>
<sequence>MKKVGLVLLILGIIGLIVFGIQAMNNSESFSVFGAEVAVSKANWTPVIASGAVFIIGVVMSITGKKK</sequence>
<dbReference type="RefSeq" id="WP_109264288.1">
    <property type="nucleotide sequence ID" value="NZ_QEWP01000006.1"/>
</dbReference>
<accession>A0A2U2B9K0</accession>
<dbReference type="OrthoDB" id="1525139at2"/>
<keyword evidence="1" id="KW-1133">Transmembrane helix</keyword>
<name>A0A2U2B9K0_9BACT</name>
<keyword evidence="1" id="KW-0812">Transmembrane</keyword>
<reference evidence="2 3" key="1">
    <citation type="submission" date="2018-05" db="EMBL/GenBank/DDBJ databases">
        <title>Marinilabilia rubrum sp. nov., isolated from saltern sediment.</title>
        <authorList>
            <person name="Zhang R."/>
        </authorList>
    </citation>
    <scope>NUCLEOTIDE SEQUENCE [LARGE SCALE GENOMIC DNA]</scope>
    <source>
        <strain evidence="2 3">WTE16</strain>
    </source>
</reference>